<feature type="domain" description="Copper amine oxidase-like N-terminal" evidence="4">
    <location>
        <begin position="265"/>
        <end position="361"/>
    </location>
</feature>
<dbReference type="SUPFAM" id="SSF55383">
    <property type="entry name" value="Copper amine oxidase, domain N"/>
    <property type="match status" value="1"/>
</dbReference>
<sequence length="364" mass="42019">MHMKKVILLALFISLWASLVTNEKEAIAANKIIKDPVIEESIKKELELDSSYEITKTDLERLTKLWIEDNAQSLEGLEYAINLKSLAINYARISDISTLASLNKLYDVYIDHTQVKDLSPLSGKTSIEWLMLDSNEIEDIKPLATLENLRYLTIEDNHITDLTPLENLKQLYLISIKYNPIKSLNSLLGMPHLQAIYMTGVEADDLDKLLDIQKLRYVQWSKELTEQHANLAARLIEKEVEVAEESKPRPVRVIINNREILPISISSKNGTTFIQLRKISEVLHLNLEWKESTRSIMITKDKNQLELTVDSKSAYINNKIVELNEPPFIDEMYQEAFVPIRFLFEALNASIQWNHERNLINITY</sequence>
<evidence type="ECO:0000313" key="5">
    <source>
        <dbReference type="EMBL" id="PUA40654.1"/>
    </source>
</evidence>
<comment type="caution">
    <text evidence="5">The sequence shown here is derived from an EMBL/GenBank/DDBJ whole genome shotgun (WGS) entry which is preliminary data.</text>
</comment>
<dbReference type="PANTHER" id="PTHR46652">
    <property type="entry name" value="LEUCINE-RICH REPEAT AND IQ DOMAIN-CONTAINING PROTEIN 1-RELATED"/>
    <property type="match status" value="1"/>
</dbReference>
<dbReference type="PROSITE" id="PS51450">
    <property type="entry name" value="LRR"/>
    <property type="match status" value="2"/>
</dbReference>
<protein>
    <recommendedName>
        <fullName evidence="4">Copper amine oxidase-like N-terminal domain-containing protein</fullName>
    </recommendedName>
</protein>
<gene>
    <name evidence="5" type="ORF">C8Z91_02160</name>
</gene>
<dbReference type="AlphaFoldDB" id="A0A2T6G929"/>
<proteinExistence type="predicted"/>
<dbReference type="InterPro" id="IPR025875">
    <property type="entry name" value="Leu-rich_rpt_4"/>
</dbReference>
<evidence type="ECO:0000256" key="1">
    <source>
        <dbReference type="ARBA" id="ARBA00022614"/>
    </source>
</evidence>
<dbReference type="SUPFAM" id="SSF52058">
    <property type="entry name" value="L domain-like"/>
    <property type="match status" value="1"/>
</dbReference>
<dbReference type="InterPro" id="IPR032675">
    <property type="entry name" value="LRR_dom_sf"/>
</dbReference>
<dbReference type="InterPro" id="IPR012854">
    <property type="entry name" value="Cu_amine_oxidase-like_N"/>
</dbReference>
<evidence type="ECO:0000313" key="6">
    <source>
        <dbReference type="Proteomes" id="UP000244184"/>
    </source>
</evidence>
<dbReference type="InterPro" id="IPR001611">
    <property type="entry name" value="Leu-rich_rpt"/>
</dbReference>
<keyword evidence="3" id="KW-0732">Signal</keyword>
<keyword evidence="1" id="KW-0433">Leucine-rich repeat</keyword>
<dbReference type="PANTHER" id="PTHR46652:SF3">
    <property type="entry name" value="LEUCINE-RICH REPEAT-CONTAINING PROTEIN 9"/>
    <property type="match status" value="1"/>
</dbReference>
<dbReference type="InterPro" id="IPR036582">
    <property type="entry name" value="Mao_N_sf"/>
</dbReference>
<reference evidence="5 6" key="1">
    <citation type="submission" date="2018-03" db="EMBL/GenBank/DDBJ databases">
        <title>Genome sequence of Paenibacillus elgii strain AC13 an antimicrobial compound producing bacteria.</title>
        <authorList>
            <person name="Kurokawa A.S."/>
            <person name="Araujo J.F."/>
            <person name="Costa R.A."/>
            <person name="Ortega D.B."/>
            <person name="Pires A.S."/>
            <person name="Pappas G.J.Jr."/>
            <person name="Franco O.L."/>
            <person name="Barreto C."/>
            <person name="Magalhaes B.S."/>
            <person name="Kruger R.H."/>
        </authorList>
    </citation>
    <scope>NUCLEOTIDE SEQUENCE [LARGE SCALE GENOMIC DNA]</scope>
    <source>
        <strain evidence="5 6">AC13</strain>
    </source>
</reference>
<accession>A0A2T6G929</accession>
<feature type="signal peptide" evidence="3">
    <location>
        <begin position="1"/>
        <end position="19"/>
    </location>
</feature>
<dbReference type="EMBL" id="PYHP01000007">
    <property type="protein sequence ID" value="PUA40654.1"/>
    <property type="molecule type" value="Genomic_DNA"/>
</dbReference>
<dbReference type="Pfam" id="PF12799">
    <property type="entry name" value="LRR_4"/>
    <property type="match status" value="1"/>
</dbReference>
<organism evidence="5 6">
    <name type="scientific">Paenibacillus elgii</name>
    <dbReference type="NCBI Taxonomy" id="189691"/>
    <lineage>
        <taxon>Bacteria</taxon>
        <taxon>Bacillati</taxon>
        <taxon>Bacillota</taxon>
        <taxon>Bacilli</taxon>
        <taxon>Bacillales</taxon>
        <taxon>Paenibacillaceae</taxon>
        <taxon>Paenibacillus</taxon>
    </lineage>
</organism>
<dbReference type="Gene3D" id="3.80.10.10">
    <property type="entry name" value="Ribonuclease Inhibitor"/>
    <property type="match status" value="1"/>
</dbReference>
<keyword evidence="2" id="KW-0677">Repeat</keyword>
<feature type="chain" id="PRO_5039279122" description="Copper amine oxidase-like N-terminal domain-containing protein" evidence="3">
    <location>
        <begin position="20"/>
        <end position="364"/>
    </location>
</feature>
<evidence type="ECO:0000259" key="4">
    <source>
        <dbReference type="Pfam" id="PF07833"/>
    </source>
</evidence>
<dbReference type="Pfam" id="PF07833">
    <property type="entry name" value="Cu_amine_oxidN1"/>
    <property type="match status" value="1"/>
</dbReference>
<dbReference type="Gene3D" id="3.30.457.10">
    <property type="entry name" value="Copper amine oxidase-like, N-terminal domain"/>
    <property type="match status" value="1"/>
</dbReference>
<dbReference type="Proteomes" id="UP000244184">
    <property type="component" value="Unassembled WGS sequence"/>
</dbReference>
<evidence type="ECO:0000256" key="2">
    <source>
        <dbReference type="ARBA" id="ARBA00022737"/>
    </source>
</evidence>
<dbReference type="InterPro" id="IPR050836">
    <property type="entry name" value="SDS22/Internalin_LRR"/>
</dbReference>
<name>A0A2T6G929_9BACL</name>
<evidence type="ECO:0000256" key="3">
    <source>
        <dbReference type="SAM" id="SignalP"/>
    </source>
</evidence>